<organism evidence="2 3">
    <name type="scientific">Pseudobacteriovorax antillogorgiicola</name>
    <dbReference type="NCBI Taxonomy" id="1513793"/>
    <lineage>
        <taxon>Bacteria</taxon>
        <taxon>Pseudomonadati</taxon>
        <taxon>Bdellovibrionota</taxon>
        <taxon>Oligoflexia</taxon>
        <taxon>Oligoflexales</taxon>
        <taxon>Pseudobacteriovoracaceae</taxon>
        <taxon>Pseudobacteriovorax</taxon>
    </lineage>
</organism>
<dbReference type="AlphaFoldDB" id="A0A1Y6BVJ8"/>
<dbReference type="STRING" id="1513793.SAMN06296036_109114"/>
<keyword evidence="1" id="KW-1133">Transmembrane helix</keyword>
<accession>A0A1Y6BVJ8</accession>
<keyword evidence="1" id="KW-0812">Transmembrane</keyword>
<gene>
    <name evidence="2" type="ORF">SAMN06296036_109114</name>
</gene>
<feature type="transmembrane region" description="Helical" evidence="1">
    <location>
        <begin position="31"/>
        <end position="55"/>
    </location>
</feature>
<name>A0A1Y6BVJ8_9BACT</name>
<sequence>MRRLFFVEEEDTMIFSSDDFRIESVSDFITFLPVAFFLGLVAPFLIGAYTLGFVMDVTGWLD</sequence>
<proteinExistence type="predicted"/>
<protein>
    <submittedName>
        <fullName evidence="2">Uncharacterized protein</fullName>
    </submittedName>
</protein>
<evidence type="ECO:0000256" key="1">
    <source>
        <dbReference type="SAM" id="Phobius"/>
    </source>
</evidence>
<dbReference type="EMBL" id="FWZT01000009">
    <property type="protein sequence ID" value="SMF29530.1"/>
    <property type="molecule type" value="Genomic_DNA"/>
</dbReference>
<keyword evidence="3" id="KW-1185">Reference proteome</keyword>
<keyword evidence="1" id="KW-0472">Membrane</keyword>
<dbReference type="Proteomes" id="UP000192907">
    <property type="component" value="Unassembled WGS sequence"/>
</dbReference>
<reference evidence="3" key="1">
    <citation type="submission" date="2017-04" db="EMBL/GenBank/DDBJ databases">
        <authorList>
            <person name="Varghese N."/>
            <person name="Submissions S."/>
        </authorList>
    </citation>
    <scope>NUCLEOTIDE SEQUENCE [LARGE SCALE GENOMIC DNA]</scope>
    <source>
        <strain evidence="3">RKEM611</strain>
    </source>
</reference>
<evidence type="ECO:0000313" key="2">
    <source>
        <dbReference type="EMBL" id="SMF29530.1"/>
    </source>
</evidence>
<evidence type="ECO:0000313" key="3">
    <source>
        <dbReference type="Proteomes" id="UP000192907"/>
    </source>
</evidence>